<feature type="compositionally biased region" description="Low complexity" evidence="1">
    <location>
        <begin position="104"/>
        <end position="132"/>
    </location>
</feature>
<reference evidence="2 3" key="1">
    <citation type="submission" date="2023-09" db="EMBL/GenBank/DDBJ databases">
        <title>Pangenome analysis of Batrachochytrium dendrobatidis and related Chytrids.</title>
        <authorList>
            <person name="Yacoub M.N."/>
            <person name="Stajich J.E."/>
            <person name="James T.Y."/>
        </authorList>
    </citation>
    <scope>NUCLEOTIDE SEQUENCE [LARGE SCALE GENOMIC DNA]</scope>
    <source>
        <strain evidence="2 3">JEL0888</strain>
    </source>
</reference>
<dbReference type="Proteomes" id="UP001527925">
    <property type="component" value="Unassembled WGS sequence"/>
</dbReference>
<name>A0ABR4NEC5_9FUNG</name>
<organism evidence="2 3">
    <name type="scientific">Polyrhizophydium stewartii</name>
    <dbReference type="NCBI Taxonomy" id="2732419"/>
    <lineage>
        <taxon>Eukaryota</taxon>
        <taxon>Fungi</taxon>
        <taxon>Fungi incertae sedis</taxon>
        <taxon>Chytridiomycota</taxon>
        <taxon>Chytridiomycota incertae sedis</taxon>
        <taxon>Chytridiomycetes</taxon>
        <taxon>Rhizophydiales</taxon>
        <taxon>Rhizophydiales incertae sedis</taxon>
        <taxon>Polyrhizophydium</taxon>
    </lineage>
</organism>
<sequence>MDADVSEFLAGLPRQARPPHAAPSRTELLLRDNPHGTPQIYIATSDDPPPRQIIRSSTSNPFIDHLKAKFENQINLEELAYENERMEREPSPADNVWPAPPAPQRAQPARTTTAWAPSSSPSVNPSKPSRTSGTKRRGGRRASPGDSGDMDVYKDSNHDDDDDDDDLDGEQGSGSDSAESATAPGDEVDQAWRGVFSRRTRRRVDAAASPVGSGSASSGRRAAAGSRSGAAGSAAAFSHYSTRPSGVGSSRRSGRR</sequence>
<feature type="compositionally biased region" description="Basic and acidic residues" evidence="1">
    <location>
        <begin position="82"/>
        <end position="91"/>
    </location>
</feature>
<feature type="region of interest" description="Disordered" evidence="1">
    <location>
        <begin position="81"/>
        <end position="256"/>
    </location>
</feature>
<protein>
    <submittedName>
        <fullName evidence="2">Uncharacterized protein</fullName>
    </submittedName>
</protein>
<feature type="region of interest" description="Disordered" evidence="1">
    <location>
        <begin position="1"/>
        <end position="51"/>
    </location>
</feature>
<accession>A0ABR4NEC5</accession>
<evidence type="ECO:0000313" key="3">
    <source>
        <dbReference type="Proteomes" id="UP001527925"/>
    </source>
</evidence>
<proteinExistence type="predicted"/>
<dbReference type="EMBL" id="JADGIZ020000009">
    <property type="protein sequence ID" value="KAL2917872.1"/>
    <property type="molecule type" value="Genomic_DNA"/>
</dbReference>
<evidence type="ECO:0000256" key="1">
    <source>
        <dbReference type="SAM" id="MobiDB-lite"/>
    </source>
</evidence>
<comment type="caution">
    <text evidence="2">The sequence shown here is derived from an EMBL/GenBank/DDBJ whole genome shotgun (WGS) entry which is preliminary data.</text>
</comment>
<feature type="compositionally biased region" description="Acidic residues" evidence="1">
    <location>
        <begin position="158"/>
        <end position="169"/>
    </location>
</feature>
<keyword evidence="3" id="KW-1185">Reference proteome</keyword>
<evidence type="ECO:0000313" key="2">
    <source>
        <dbReference type="EMBL" id="KAL2917872.1"/>
    </source>
</evidence>
<gene>
    <name evidence="2" type="ORF">HK105_202745</name>
</gene>
<feature type="compositionally biased region" description="Low complexity" evidence="1">
    <location>
        <begin position="206"/>
        <end position="256"/>
    </location>
</feature>